<dbReference type="Pfam" id="PF25133">
    <property type="entry name" value="TYW2_N_2"/>
    <property type="match status" value="1"/>
</dbReference>
<evidence type="ECO:0000256" key="8">
    <source>
        <dbReference type="ARBA" id="ARBA00022691"/>
    </source>
</evidence>
<comment type="caution">
    <text evidence="24">The sequence shown here is derived from an EMBL/GenBank/DDBJ whole genome shotgun (WGS) entry which is preliminary data.</text>
</comment>
<keyword evidence="7 20" id="KW-0808">Transferase</keyword>
<reference evidence="24 25" key="1">
    <citation type="journal article" date="2020" name="ISME J.">
        <title>Uncovering the hidden diversity of litter-decomposition mechanisms in mushroom-forming fungi.</title>
        <authorList>
            <person name="Floudas D."/>
            <person name="Bentzer J."/>
            <person name="Ahren D."/>
            <person name="Johansson T."/>
            <person name="Persson P."/>
            <person name="Tunlid A."/>
        </authorList>
    </citation>
    <scope>NUCLEOTIDE SEQUENCE [LARGE SCALE GENOMIC DNA]</scope>
    <source>
        <strain evidence="24 25">CBS 146.42</strain>
    </source>
</reference>
<dbReference type="Pfam" id="PF02475">
    <property type="entry name" value="TRM5-TYW2_MTfase"/>
    <property type="match status" value="1"/>
</dbReference>
<comment type="subunit">
    <text evidence="20">Monomer.</text>
</comment>
<evidence type="ECO:0000256" key="9">
    <source>
        <dbReference type="ARBA" id="ARBA00022692"/>
    </source>
</evidence>
<dbReference type="FunFam" id="3.30.300.110:FF:000001">
    <property type="entry name" value="tRNA (guanine(37)-N1)-methyltransferase"/>
    <property type="match status" value="1"/>
</dbReference>
<feature type="binding site" evidence="20">
    <location>
        <begin position="131"/>
        <end position="132"/>
    </location>
    <ligand>
        <name>S-adenosyl-L-methionine</name>
        <dbReference type="ChEBI" id="CHEBI:59789"/>
    </ligand>
</feature>
<feature type="domain" description="EF-hand" evidence="22">
    <location>
        <begin position="524"/>
        <end position="559"/>
    </location>
</feature>
<evidence type="ECO:0000256" key="18">
    <source>
        <dbReference type="ARBA" id="ARBA00047783"/>
    </source>
</evidence>
<dbReference type="GO" id="GO:0070901">
    <property type="term" value="P:mitochondrial tRNA methylation"/>
    <property type="evidence" value="ECO:0007669"/>
    <property type="project" value="UniProtKB-ARBA"/>
</dbReference>
<evidence type="ECO:0000259" key="22">
    <source>
        <dbReference type="PROSITE" id="PS50222"/>
    </source>
</evidence>
<protein>
    <recommendedName>
        <fullName evidence="20">tRNA (guanine(37)-N1)-methyltransferase</fullName>
        <ecNumber evidence="20">2.1.1.228</ecNumber>
    </recommendedName>
    <alternativeName>
        <fullName evidence="20">M1G-methyltransferase</fullName>
    </alternativeName>
    <alternativeName>
        <fullName evidence="20">tRNA [GM37] methyltransferase</fullName>
    </alternativeName>
    <alternativeName>
        <fullName evidence="20">tRNA methyltransferase 5</fullName>
    </alternativeName>
</protein>
<accession>A0A8H5FXV6</accession>
<feature type="binding site" evidence="20">
    <location>
        <position position="93"/>
    </location>
    <ligand>
        <name>S-adenosyl-L-methionine</name>
        <dbReference type="ChEBI" id="CHEBI:59789"/>
    </ligand>
</feature>
<keyword evidence="8 20" id="KW-0949">S-adenosyl-L-methionine</keyword>
<dbReference type="EMBL" id="JAACJO010000011">
    <property type="protein sequence ID" value="KAF5352738.1"/>
    <property type="molecule type" value="Genomic_DNA"/>
</dbReference>
<comment type="function">
    <text evidence="19">Calcium-dependent mitochondrial aspartate and glutamate carrier. Transport of glutamate in mitochondria is required for mitochondrial transamination reactions and ornithine synthesis. Plays also a role in malate-aspartate NADH shuttle, which is critical for growth on acetate and fatty acids.</text>
</comment>
<feature type="binding site" evidence="20">
    <location>
        <position position="223"/>
    </location>
    <ligand>
        <name>S-adenosyl-L-methionine</name>
        <dbReference type="ChEBI" id="CHEBI:59789"/>
    </ligand>
</feature>
<dbReference type="Pfam" id="PF13405">
    <property type="entry name" value="EF-hand_6"/>
    <property type="match status" value="1"/>
</dbReference>
<dbReference type="Pfam" id="PF00036">
    <property type="entry name" value="EF-hand_1"/>
    <property type="match status" value="1"/>
</dbReference>
<dbReference type="InterPro" id="IPR030382">
    <property type="entry name" value="MeTrfase_TRM5/TYW2"/>
</dbReference>
<evidence type="ECO:0000256" key="12">
    <source>
        <dbReference type="ARBA" id="ARBA00022792"/>
    </source>
</evidence>
<dbReference type="GO" id="GO:0052906">
    <property type="term" value="F:tRNA (guanine(37)-N1)-methyltransferase activity"/>
    <property type="evidence" value="ECO:0007669"/>
    <property type="project" value="UniProtKB-UniRule"/>
</dbReference>
<dbReference type="InterPro" id="IPR023395">
    <property type="entry name" value="MCP_dom_sf"/>
</dbReference>
<evidence type="ECO:0000313" key="25">
    <source>
        <dbReference type="Proteomes" id="UP000559027"/>
    </source>
</evidence>
<evidence type="ECO:0000256" key="19">
    <source>
        <dbReference type="ARBA" id="ARBA00059916"/>
    </source>
</evidence>
<evidence type="ECO:0000256" key="10">
    <source>
        <dbReference type="ARBA" id="ARBA00022694"/>
    </source>
</evidence>
<dbReference type="InterPro" id="IPR011992">
    <property type="entry name" value="EF-hand-dom_pair"/>
</dbReference>
<dbReference type="Proteomes" id="UP000559027">
    <property type="component" value="Unassembled WGS sequence"/>
</dbReference>
<dbReference type="GO" id="GO:0005759">
    <property type="term" value="C:mitochondrial matrix"/>
    <property type="evidence" value="ECO:0007669"/>
    <property type="project" value="UniProtKB-SubCell"/>
</dbReference>
<evidence type="ECO:0000256" key="1">
    <source>
        <dbReference type="ARBA" id="ARBA00004448"/>
    </source>
</evidence>
<dbReference type="InterPro" id="IPR056744">
    <property type="entry name" value="TRM5/TYW2-like_N"/>
</dbReference>
<sequence>MIAHVNLLEEYLPYKYLIGQLILDVSLLDHAQKNKKVRTVVNKLDSIDAQFRFFKMEVIAGEPNYVVEHHESDCRFTFDFSKVYWNSRLHTEHERLVCMFEPEDVVVDVFAGVGPFAIPAARKGCAVLANDLNPASHSYLEKNVHDNRVSDLVRTSCEDGRDFIRTIVKRVYENPLPPFTGPPLSRTQQDREKRRARALQKGVDALPELNLPTRKRIDHFVMNLPDTAILFLDAFRGIMIADEKHDLVSTYEVMPMVHCHCFTRELDPQRAEADIRQRVEQQLGAPLNEDVSLHLVRSVAPNKEMYCISFRLPRALAPRLSVYRPGLGYLLHFIPFFVSMTSTSPIIPTMHADASGSKDSPLSSAFKSVRTAVAVPESELRRWRRTFEANAKVVNGEKFLDSESFINAITPKGDLSKIDRAQFAVLFRVADTSRRGLVSWEDFTVFETLLKRPDADYWIAFQFFDVDHSGYITFDEFKSVFSANIGPDAIPFDFDCDWVKLYLGKKDGTHVLGYNEFTQLMKGLQGERVRQAFRYLDKDQDGYITPEQFKRIILEIAGHKLSDAVIDRLPTLCTLTPGQRISYSEVIAFHNVVREMDMVERLVALVLETLPPGLNGNRIIREATAKSKDGRIDQSDFLNHSSSSSRYSLFTPMEASIIFHFAGRGLANQRLALLDFAQLLDPRWKAPHTELETHTPSTTVSFLNTFFQSTYSFVQGGVAGAFGATIVYPIDMGHPTKLHSNSIDKDHLHSMQNQRSTVVGQLLYKNSMDCARKIFRNEGFLGFYRGLGPQLVGVAPEKAIKLTVNDLIRSRAMDPETGRIKLFWELVAGGAAGGCQVIQGEAAKLEGAKPRGAIHIIRQLGILGLYRGSSACLLRDIPFSAIYFPAYSHLKKDIFQEGYNGKRLSFVETLAAAAIAGMPAAYLTTPADVVKTRLQVEARKGQTHYKGLRDAFVKIYREEGFRALFKGGPARVIRSSPQFGFTLLGYETLKTLYPWQDAPPQVSTALTSRSDELAQVRARNALKILLDVHGDFGRRASASGVPLSLSHPRLSNAWDLLAQAKQMMAQSENGRHTRSIETHQHDRDVLVGKMMTLDANVSGCEVKDRSTAQGFKYLCCPSFHLQPSSFVSLSFSLYSFPFCAFFGLSLVSAAAAQIVVGVSSVPVTTTAAAAGSSASSGTPAATPSAAPAAAPASGSASAPVVTPNNANAAPPSQYTAPPAPGQDFYQYMPYDSWSNGGYKQLQCGYGYQKQSDGGCVALPWYQPHIQGCYATIIINEGSYNYCHNNDQTVTVTNYVTQTVPTTVTMTETMTKTMTDIKTATQIYTSVEIVPTTRVWVSTEIIDRTKNIEHTLTATETKTQTNVYTRTDTTTDFATETLKQTQTDTVTQHEIKTVVVPTTYVKTYVSTKVIDNTKTVVETATSTLVDKMTYTQTATQTETMTDFMTVTAVSTLVQPTTYVKTWVQTETKDRTKTVLNTLTSTVTDEQTMLQTVTYLSTATSTATATATETQVVRETALSDCLGKCKSSWGLMPGNSNNWNTYASPSSYAQPTAVVVAAMVPQVLGAQTVPMVLAGPTVPAVPTVLAVPAVPTVPAVPAVPTVLAVPAGPAALDPAKCAAGAAW</sequence>
<keyword evidence="13" id="KW-0106">Calcium</keyword>
<keyword evidence="17 20" id="KW-0539">Nucleus</keyword>
<feature type="domain" description="EF-hand" evidence="22">
    <location>
        <begin position="452"/>
        <end position="487"/>
    </location>
</feature>
<dbReference type="OrthoDB" id="2161at2759"/>
<keyword evidence="4" id="KW-0813">Transport</keyword>
<dbReference type="InterPro" id="IPR018108">
    <property type="entry name" value="MCP_transmembrane"/>
</dbReference>
<dbReference type="InterPro" id="IPR025792">
    <property type="entry name" value="tRNA_Gua_MeTrfase_euk"/>
</dbReference>
<dbReference type="PROSITE" id="PS51684">
    <property type="entry name" value="SAM_MT_TRM5_TYW2"/>
    <property type="match status" value="1"/>
</dbReference>
<dbReference type="PROSITE" id="PS50920">
    <property type="entry name" value="SOLCAR"/>
    <property type="match status" value="3"/>
</dbReference>
<evidence type="ECO:0000256" key="2">
    <source>
        <dbReference type="ARBA" id="ARBA00006375"/>
    </source>
</evidence>
<evidence type="ECO:0000256" key="4">
    <source>
        <dbReference type="ARBA" id="ARBA00022448"/>
    </source>
</evidence>
<evidence type="ECO:0000256" key="15">
    <source>
        <dbReference type="ARBA" id="ARBA00023128"/>
    </source>
</evidence>
<keyword evidence="25" id="KW-1185">Reference proteome</keyword>
<keyword evidence="15 20" id="KW-0496">Mitochondrion</keyword>
<dbReference type="HAMAP" id="MF_03152">
    <property type="entry name" value="TRM5"/>
    <property type="match status" value="1"/>
</dbReference>
<dbReference type="GO" id="GO:0015183">
    <property type="term" value="F:L-aspartate transmembrane transporter activity"/>
    <property type="evidence" value="ECO:0007669"/>
    <property type="project" value="TreeGrafter"/>
</dbReference>
<dbReference type="SUPFAM" id="SSF53335">
    <property type="entry name" value="S-adenosyl-L-methionine-dependent methyltransferases"/>
    <property type="match status" value="1"/>
</dbReference>
<dbReference type="GO" id="GO:0043490">
    <property type="term" value="P:malate-aspartate shuttle"/>
    <property type="evidence" value="ECO:0007669"/>
    <property type="project" value="TreeGrafter"/>
</dbReference>
<dbReference type="PROSITE" id="PS00018">
    <property type="entry name" value="EF_HAND_1"/>
    <property type="match status" value="1"/>
</dbReference>
<dbReference type="SMART" id="SM00054">
    <property type="entry name" value="EFh"/>
    <property type="match status" value="2"/>
</dbReference>
<dbReference type="InterPro" id="IPR002048">
    <property type="entry name" value="EF_hand_dom"/>
</dbReference>
<name>A0A8H5FXV6_9AGAR</name>
<feature type="domain" description="SAM-dependent methyltransferase TRM5/TYW2-type" evidence="23">
    <location>
        <begin position="1"/>
        <end position="314"/>
    </location>
</feature>
<dbReference type="InterPro" id="IPR056743">
    <property type="entry name" value="TRM5-TYW2-like_MTfase"/>
</dbReference>
<proteinExistence type="inferred from homology"/>
<keyword evidence="12" id="KW-0999">Mitochondrion inner membrane</keyword>
<evidence type="ECO:0000259" key="23">
    <source>
        <dbReference type="PROSITE" id="PS51684"/>
    </source>
</evidence>
<dbReference type="Gene3D" id="1.10.238.10">
    <property type="entry name" value="EF-hand"/>
    <property type="match status" value="2"/>
</dbReference>
<dbReference type="GO" id="GO:0005509">
    <property type="term" value="F:calcium ion binding"/>
    <property type="evidence" value="ECO:0007669"/>
    <property type="project" value="InterPro"/>
</dbReference>
<comment type="similarity">
    <text evidence="3">Belongs to the class I-like SAM-binding methyltransferase superfamily. TRM5/TYW2 family.</text>
</comment>
<comment type="similarity">
    <text evidence="2">Belongs to the mitochondrial carrier (TC 2.A.29) family.</text>
</comment>
<evidence type="ECO:0000313" key="24">
    <source>
        <dbReference type="EMBL" id="KAF5352738.1"/>
    </source>
</evidence>
<evidence type="ECO:0000256" key="3">
    <source>
        <dbReference type="ARBA" id="ARBA00009775"/>
    </source>
</evidence>
<dbReference type="GO" id="GO:0005743">
    <property type="term" value="C:mitochondrial inner membrane"/>
    <property type="evidence" value="ECO:0007669"/>
    <property type="project" value="UniProtKB-SubCell"/>
</dbReference>
<evidence type="ECO:0000256" key="21">
    <source>
        <dbReference type="PROSITE-ProRule" id="PRU00282"/>
    </source>
</evidence>
<dbReference type="PANTHER" id="PTHR45678:SF9">
    <property type="entry name" value="CALCIUM-BINDING MITOCHONDRIAL CARRIER PROTEIN ARALAR1"/>
    <property type="match status" value="1"/>
</dbReference>
<dbReference type="CDD" id="cd02440">
    <property type="entry name" value="AdoMet_MTases"/>
    <property type="match status" value="1"/>
</dbReference>
<gene>
    <name evidence="20" type="primary">TRM5</name>
    <name evidence="24" type="ORF">D9756_005915</name>
</gene>
<evidence type="ECO:0000256" key="20">
    <source>
        <dbReference type="HAMAP-Rule" id="MF_03152"/>
    </source>
</evidence>
<organism evidence="24 25">
    <name type="scientific">Leucocoprinus leucothites</name>
    <dbReference type="NCBI Taxonomy" id="201217"/>
    <lineage>
        <taxon>Eukaryota</taxon>
        <taxon>Fungi</taxon>
        <taxon>Dikarya</taxon>
        <taxon>Basidiomycota</taxon>
        <taxon>Agaricomycotina</taxon>
        <taxon>Agaricomycetes</taxon>
        <taxon>Agaricomycetidae</taxon>
        <taxon>Agaricales</taxon>
        <taxon>Agaricineae</taxon>
        <taxon>Agaricaceae</taxon>
        <taxon>Leucocoprinus</taxon>
    </lineage>
</organism>
<comment type="subcellular location">
    <subcellularLocation>
        <location evidence="1">Mitochondrion inner membrane</location>
        <topology evidence="1">Multi-pass membrane protein</topology>
    </subcellularLocation>
    <subcellularLocation>
        <location evidence="20">Mitochondrion matrix</location>
    </subcellularLocation>
    <subcellularLocation>
        <location evidence="20">Nucleus</location>
    </subcellularLocation>
    <subcellularLocation>
        <location evidence="20">Cytoplasm</location>
    </subcellularLocation>
    <text evidence="20">Predominantly in the mitochondria and in the nucleus.</text>
</comment>
<evidence type="ECO:0000256" key="16">
    <source>
        <dbReference type="ARBA" id="ARBA00023136"/>
    </source>
</evidence>
<keyword evidence="10 20" id="KW-0819">tRNA processing</keyword>
<evidence type="ECO:0000256" key="13">
    <source>
        <dbReference type="ARBA" id="ARBA00022837"/>
    </source>
</evidence>
<feature type="repeat" description="Solcar" evidence="21">
    <location>
        <begin position="820"/>
        <end position="893"/>
    </location>
</feature>
<dbReference type="InterPro" id="IPR051028">
    <property type="entry name" value="Mito_Solute_Carrier"/>
</dbReference>
<comment type="similarity">
    <text evidence="20">Belongs to the TRM5 / TYW2 family.</text>
</comment>
<feature type="repeat" description="Solcar" evidence="21">
    <location>
        <begin position="707"/>
        <end position="811"/>
    </location>
</feature>
<keyword evidence="9 21" id="KW-0812">Transmembrane</keyword>
<dbReference type="EC" id="2.1.1.228" evidence="20"/>
<feature type="binding site" evidence="20">
    <location>
        <begin position="159"/>
        <end position="160"/>
    </location>
    <ligand>
        <name>S-adenosyl-L-methionine</name>
        <dbReference type="ChEBI" id="CHEBI:59789"/>
    </ligand>
</feature>
<dbReference type="FunFam" id="1.50.40.10:FF:000004">
    <property type="entry name" value="Calcium-binding mitochondrial carrier protein Aralar1"/>
    <property type="match status" value="1"/>
</dbReference>
<dbReference type="InterPro" id="IPR018247">
    <property type="entry name" value="EF_Hand_1_Ca_BS"/>
</dbReference>
<evidence type="ECO:0000256" key="6">
    <source>
        <dbReference type="ARBA" id="ARBA00022603"/>
    </source>
</evidence>
<dbReference type="SUPFAM" id="SSF47473">
    <property type="entry name" value="EF-hand"/>
    <property type="match status" value="2"/>
</dbReference>
<evidence type="ECO:0000256" key="11">
    <source>
        <dbReference type="ARBA" id="ARBA00022737"/>
    </source>
</evidence>
<comment type="catalytic activity">
    <reaction evidence="18 20">
        <text>guanosine(37) in tRNA + S-adenosyl-L-methionine = N(1)-methylguanosine(37) in tRNA + S-adenosyl-L-homocysteine + H(+)</text>
        <dbReference type="Rhea" id="RHEA:36899"/>
        <dbReference type="Rhea" id="RHEA-COMP:10145"/>
        <dbReference type="Rhea" id="RHEA-COMP:10147"/>
        <dbReference type="ChEBI" id="CHEBI:15378"/>
        <dbReference type="ChEBI" id="CHEBI:57856"/>
        <dbReference type="ChEBI" id="CHEBI:59789"/>
        <dbReference type="ChEBI" id="CHEBI:73542"/>
        <dbReference type="ChEBI" id="CHEBI:74269"/>
        <dbReference type="EC" id="2.1.1.228"/>
    </reaction>
</comment>
<evidence type="ECO:0000256" key="14">
    <source>
        <dbReference type="ARBA" id="ARBA00022989"/>
    </source>
</evidence>
<feature type="repeat" description="Solcar" evidence="21">
    <location>
        <begin position="904"/>
        <end position="992"/>
    </location>
</feature>
<dbReference type="GO" id="GO:0005634">
    <property type="term" value="C:nucleus"/>
    <property type="evidence" value="ECO:0007669"/>
    <property type="project" value="UniProtKB-SubCell"/>
</dbReference>
<dbReference type="PROSITE" id="PS50222">
    <property type="entry name" value="EF_HAND_2"/>
    <property type="match status" value="2"/>
</dbReference>
<keyword evidence="16 21" id="KW-0472">Membrane</keyword>
<dbReference type="Gene3D" id="3.30.300.110">
    <property type="entry name" value="Met-10+ protein-like domains"/>
    <property type="match status" value="1"/>
</dbReference>
<comment type="function">
    <text evidence="20">Specifically methylates the N1 position of guanosine-37 in various cytoplasmic and mitochondrial tRNAs. Methylation is not dependent on the nature of the nucleoside 5' of the target nucleoside. This is the first step in the biosynthesis of wybutosine (yW), a modified base adjacent to the anticodon of tRNAs and required for accurate decoding.</text>
</comment>
<dbReference type="InterPro" id="IPR029063">
    <property type="entry name" value="SAM-dependent_MTases_sf"/>
</dbReference>
<keyword evidence="6 20" id="KW-0489">Methyltransferase</keyword>
<dbReference type="Gene3D" id="1.50.40.10">
    <property type="entry name" value="Mitochondrial carrier domain"/>
    <property type="match status" value="1"/>
</dbReference>
<dbReference type="SUPFAM" id="SSF103506">
    <property type="entry name" value="Mitochondrial carrier"/>
    <property type="match status" value="1"/>
</dbReference>
<dbReference type="Pfam" id="PF00153">
    <property type="entry name" value="Mito_carr"/>
    <property type="match status" value="3"/>
</dbReference>
<keyword evidence="11" id="KW-0677">Repeat</keyword>
<evidence type="ECO:0000256" key="17">
    <source>
        <dbReference type="ARBA" id="ARBA00023242"/>
    </source>
</evidence>
<dbReference type="GO" id="GO:0005313">
    <property type="term" value="F:L-glutamate transmembrane transporter activity"/>
    <property type="evidence" value="ECO:0007669"/>
    <property type="project" value="TreeGrafter"/>
</dbReference>
<keyword evidence="5 20" id="KW-0963">Cytoplasm</keyword>
<dbReference type="Gene3D" id="3.40.50.150">
    <property type="entry name" value="Vaccinia Virus protein VP39"/>
    <property type="match status" value="1"/>
</dbReference>
<dbReference type="PANTHER" id="PTHR45678">
    <property type="entry name" value="MITOCHONDRIAL 2-OXODICARBOXYLATE CARRIER 1-RELATED"/>
    <property type="match status" value="1"/>
</dbReference>
<keyword evidence="14" id="KW-1133">Transmembrane helix</keyword>
<evidence type="ECO:0000256" key="7">
    <source>
        <dbReference type="ARBA" id="ARBA00022679"/>
    </source>
</evidence>
<evidence type="ECO:0000256" key="5">
    <source>
        <dbReference type="ARBA" id="ARBA00022490"/>
    </source>
</evidence>